<dbReference type="RefSeq" id="WP_089022518.1">
    <property type="nucleotide sequence ID" value="NZ_NIQC01000002.1"/>
</dbReference>
<feature type="signal peptide" evidence="1">
    <location>
        <begin position="1"/>
        <end position="26"/>
    </location>
</feature>
<dbReference type="GO" id="GO:0016787">
    <property type="term" value="F:hydrolase activity"/>
    <property type="evidence" value="ECO:0007669"/>
    <property type="project" value="InterPro"/>
</dbReference>
<keyword evidence="1" id="KW-0732">Signal</keyword>
<name>A0A226C286_9FIRM</name>
<organism evidence="3 4">
    <name type="scientific">Natranaerobius trueperi</name>
    <dbReference type="NCBI Taxonomy" id="759412"/>
    <lineage>
        <taxon>Bacteria</taxon>
        <taxon>Bacillati</taxon>
        <taxon>Bacillota</taxon>
        <taxon>Clostridia</taxon>
        <taxon>Natranaerobiales</taxon>
        <taxon>Natranaerobiaceae</taxon>
        <taxon>Natranaerobius</taxon>
    </lineage>
</organism>
<dbReference type="OrthoDB" id="9785345at2"/>
<dbReference type="PANTHER" id="PTHR33734">
    <property type="entry name" value="LYSM DOMAIN-CONTAINING GPI-ANCHORED PROTEIN 2"/>
    <property type="match status" value="1"/>
</dbReference>
<dbReference type="EMBL" id="NIQC01000002">
    <property type="protein sequence ID" value="OWZ84714.1"/>
    <property type="molecule type" value="Genomic_DNA"/>
</dbReference>
<dbReference type="Pfam" id="PF07486">
    <property type="entry name" value="Hydrolase_2"/>
    <property type="match status" value="1"/>
</dbReference>
<feature type="domain" description="LysM" evidence="2">
    <location>
        <begin position="32"/>
        <end position="74"/>
    </location>
</feature>
<dbReference type="Proteomes" id="UP000214588">
    <property type="component" value="Unassembled WGS sequence"/>
</dbReference>
<dbReference type="PANTHER" id="PTHR33734:SF22">
    <property type="entry name" value="MEMBRANE-BOUND LYTIC MUREIN TRANSGLYCOSYLASE D"/>
    <property type="match status" value="1"/>
</dbReference>
<dbReference type="Gene3D" id="1.10.10.2520">
    <property type="entry name" value="Cell wall hydrolase SleB, domain 1"/>
    <property type="match status" value="1"/>
</dbReference>
<evidence type="ECO:0000259" key="2">
    <source>
        <dbReference type="PROSITE" id="PS51782"/>
    </source>
</evidence>
<reference evidence="3 4" key="1">
    <citation type="submission" date="2017-06" db="EMBL/GenBank/DDBJ databases">
        <title>Draft Genome Sequence of Natranaerobius trueperi halophilic, alkalithermophilic bacteria from soda lakes.</title>
        <authorList>
            <person name="Zhao B."/>
        </authorList>
    </citation>
    <scope>NUCLEOTIDE SEQUENCE [LARGE SCALE GENOMIC DNA]</scope>
    <source>
        <strain evidence="3 4">DSM 18760</strain>
    </source>
</reference>
<accession>A0A226C286</accession>
<protein>
    <recommendedName>
        <fullName evidence="2">LysM domain-containing protein</fullName>
    </recommendedName>
</protein>
<dbReference type="InterPro" id="IPR011105">
    <property type="entry name" value="Cell_wall_hydrolase_SleB"/>
</dbReference>
<dbReference type="InterPro" id="IPR036779">
    <property type="entry name" value="LysM_dom_sf"/>
</dbReference>
<dbReference type="CDD" id="cd00118">
    <property type="entry name" value="LysM"/>
    <property type="match status" value="2"/>
</dbReference>
<feature type="domain" description="LysM" evidence="2">
    <location>
        <begin position="79"/>
        <end position="122"/>
    </location>
</feature>
<sequence length="265" mass="30008">MKSVKKVLAIMMAVGGLMLSPLIVQEASASSQTYTVNPGDSLWKISNEFNVQLDELRSLNHVWEHIEPEQELTIPNSPNKHTIEKGETLWRIAQNYDTTVTELKKANNLDSDLIYAEDTMCIPTKLEKSVSTTKTVTRKSSSDQRISVSDYERQLMAHAVYSEARSEPYEGQVAVASVIINRVRDDRWPNNVEGVIFEPWAFSPVHDGTFWLQPNQTAYDAVDDALNGWDPSQEAVFFYNPVTSTSNWIFSRTTITQIGQHVFAY</sequence>
<dbReference type="SUPFAM" id="SSF54106">
    <property type="entry name" value="LysM domain"/>
    <property type="match status" value="2"/>
</dbReference>
<dbReference type="Gene3D" id="3.10.350.10">
    <property type="entry name" value="LysM domain"/>
    <property type="match status" value="2"/>
</dbReference>
<proteinExistence type="predicted"/>
<dbReference type="PROSITE" id="PS51782">
    <property type="entry name" value="LYSM"/>
    <property type="match status" value="2"/>
</dbReference>
<dbReference type="SMART" id="SM00257">
    <property type="entry name" value="LysM"/>
    <property type="match status" value="2"/>
</dbReference>
<dbReference type="InterPro" id="IPR018392">
    <property type="entry name" value="LysM"/>
</dbReference>
<feature type="chain" id="PRO_5038401417" description="LysM domain-containing protein" evidence="1">
    <location>
        <begin position="27"/>
        <end position="265"/>
    </location>
</feature>
<evidence type="ECO:0000313" key="3">
    <source>
        <dbReference type="EMBL" id="OWZ84714.1"/>
    </source>
</evidence>
<keyword evidence="4" id="KW-1185">Reference proteome</keyword>
<evidence type="ECO:0000313" key="4">
    <source>
        <dbReference type="Proteomes" id="UP000214588"/>
    </source>
</evidence>
<gene>
    <name evidence="3" type="ORF">CDO51_01420</name>
</gene>
<dbReference type="InterPro" id="IPR042047">
    <property type="entry name" value="SleB_dom1"/>
</dbReference>
<comment type="caution">
    <text evidence="3">The sequence shown here is derived from an EMBL/GenBank/DDBJ whole genome shotgun (WGS) entry which is preliminary data.</text>
</comment>
<dbReference type="Gene3D" id="6.20.240.60">
    <property type="match status" value="1"/>
</dbReference>
<dbReference type="AlphaFoldDB" id="A0A226C286"/>
<evidence type="ECO:0000256" key="1">
    <source>
        <dbReference type="SAM" id="SignalP"/>
    </source>
</evidence>
<dbReference type="Pfam" id="PF01476">
    <property type="entry name" value="LysM"/>
    <property type="match status" value="2"/>
</dbReference>